<evidence type="ECO:0008006" key="3">
    <source>
        <dbReference type="Google" id="ProtNLM"/>
    </source>
</evidence>
<organism evidence="1 2">
    <name type="scientific">Psilocybe cf. subviscida</name>
    <dbReference type="NCBI Taxonomy" id="2480587"/>
    <lineage>
        <taxon>Eukaryota</taxon>
        <taxon>Fungi</taxon>
        <taxon>Dikarya</taxon>
        <taxon>Basidiomycota</taxon>
        <taxon>Agaricomycotina</taxon>
        <taxon>Agaricomycetes</taxon>
        <taxon>Agaricomycetidae</taxon>
        <taxon>Agaricales</taxon>
        <taxon>Agaricineae</taxon>
        <taxon>Strophariaceae</taxon>
        <taxon>Psilocybe</taxon>
    </lineage>
</organism>
<dbReference type="Proteomes" id="UP000567179">
    <property type="component" value="Unassembled WGS sequence"/>
</dbReference>
<dbReference type="EMBL" id="JAACJJ010000003">
    <property type="protein sequence ID" value="KAF5328864.1"/>
    <property type="molecule type" value="Genomic_DNA"/>
</dbReference>
<proteinExistence type="predicted"/>
<dbReference type="OrthoDB" id="3365698at2759"/>
<accession>A0A8H5BSQ5</accession>
<name>A0A8H5BSQ5_9AGAR</name>
<sequence>MAESREVDFSGHQDCNDSIATLVANRILRHYHPAVVFLCPGHTFASSVLEMSKQAGSPNVKGNHKSPSALASGLKRFIAPWHRKSPSNEDLGVVAATPDDDSIRLGTHVNISLPRTLANVEASIAHLLTSNDVPADSEVGVVMDLLTEVAKTNAMLEKKRVKSSASRLAKDQNNMLARALGGVLSPVRRLPPEMICLIISFTVMEDSYSPFEIWNSDRTVRYKKSTWSVSRISRLWRACALAVPDLWRQFPSVHLSDNHSVTCRQITMFEELIRRSHSYIDISIDCGDGSQPVTDHPIIQLLWFRALKGNLPLLSTLKVAFSDSCNHLRLPQNHGPRPIDTFLDAPVLRHVHLGGPCVKVLQLPAKSLTHIITTSLPVFSGSVYDSLTTLTLIGTGNSWDTQMTVQFPLLRTLHFDATGHGMLLFLSQSMCCPVLEEITGRARIGNILAVLDMLLMKSHLPPISMMSIRANLSEHGSGWLRPLLEKVLTLTQLDITLPPTADLRDLALPLQSPHRLVPCLVSCSFSTTHSMSREEGNAIVYLAETRCELSDDTGAKSVMALTIEAPDYTIVSLRKLQQAIVEPWYRDLSDTLLAQLASHLAAVMPWGIGMGGVIRHETSYVKRIRDVLKTIEKYEPADCQEIMMSGLHTMLVKLMHLSYNFTIKESNGKKF</sequence>
<dbReference type="AlphaFoldDB" id="A0A8H5BSQ5"/>
<evidence type="ECO:0000313" key="2">
    <source>
        <dbReference type="Proteomes" id="UP000567179"/>
    </source>
</evidence>
<comment type="caution">
    <text evidence="1">The sequence shown here is derived from an EMBL/GenBank/DDBJ whole genome shotgun (WGS) entry which is preliminary data.</text>
</comment>
<evidence type="ECO:0000313" key="1">
    <source>
        <dbReference type="EMBL" id="KAF5328864.1"/>
    </source>
</evidence>
<protein>
    <recommendedName>
        <fullName evidence="3">F-box domain-containing protein</fullName>
    </recommendedName>
</protein>
<reference evidence="1 2" key="1">
    <citation type="journal article" date="2020" name="ISME J.">
        <title>Uncovering the hidden diversity of litter-decomposition mechanisms in mushroom-forming fungi.</title>
        <authorList>
            <person name="Floudas D."/>
            <person name="Bentzer J."/>
            <person name="Ahren D."/>
            <person name="Johansson T."/>
            <person name="Persson P."/>
            <person name="Tunlid A."/>
        </authorList>
    </citation>
    <scope>NUCLEOTIDE SEQUENCE [LARGE SCALE GENOMIC DNA]</scope>
    <source>
        <strain evidence="1 2">CBS 101986</strain>
    </source>
</reference>
<gene>
    <name evidence="1" type="ORF">D9619_011722</name>
</gene>
<keyword evidence="2" id="KW-1185">Reference proteome</keyword>